<organism evidence="1 2">
    <name type="scientific">Clonostachys rosea f. rosea IK726</name>
    <dbReference type="NCBI Taxonomy" id="1349383"/>
    <lineage>
        <taxon>Eukaryota</taxon>
        <taxon>Fungi</taxon>
        <taxon>Dikarya</taxon>
        <taxon>Ascomycota</taxon>
        <taxon>Pezizomycotina</taxon>
        <taxon>Sordariomycetes</taxon>
        <taxon>Hypocreomycetidae</taxon>
        <taxon>Hypocreales</taxon>
        <taxon>Bionectriaceae</taxon>
        <taxon>Clonostachys</taxon>
    </lineage>
</organism>
<name>A0ACA9UTI3_BIOOC</name>
<dbReference type="Proteomes" id="UP000836387">
    <property type="component" value="Unassembled WGS sequence"/>
</dbReference>
<accession>A0ACA9UTI3</accession>
<dbReference type="EMBL" id="CADEHS020000645">
    <property type="protein sequence ID" value="CAG9956385.1"/>
    <property type="molecule type" value="Genomic_DNA"/>
</dbReference>
<reference evidence="1" key="2">
    <citation type="submission" date="2021-10" db="EMBL/GenBank/DDBJ databases">
        <authorList>
            <person name="Piombo E."/>
        </authorList>
    </citation>
    <scope>NUCLEOTIDE SEQUENCE</scope>
</reference>
<keyword evidence="2" id="KW-1185">Reference proteome</keyword>
<gene>
    <name evidence="1" type="ORF">CRV2_00008291</name>
</gene>
<evidence type="ECO:0000313" key="2">
    <source>
        <dbReference type="Proteomes" id="UP000836387"/>
    </source>
</evidence>
<sequence>MADPFSVAGSAVGIVSLGLRTAQGLIQYYQAYRGQSEDVAHTTMKLKLLLELLENLQLLLNNGKSRERDCDLLDKMGSYVGDSYESIQELEEQLVKIRKTSDRDVIASLRGFGRRLVYPLKKSTLQKLECDIDDSMHVISLTLQLLQNGNLNRVQDDVAALLNLVGTASTPASISMRLLRKKHRGTGSWFVEGSQFQDWLEKQASFLWVVGFAGCGKSVLMTTIIEYTQRHRQFKQEIGIAFFFFTFKDETKQNCSAMLRSIILQLSTQLDQKDDPLTGYGGALLECLHQLVLSFKDDVYILIDALDESPSGKYRDEALDALAEIRDWGEPRLHLIVSSRDYSGIRTSLLRTSSDETMIRMRNESIDKDIRNFVSQHLRTHQMFRKWKDHYGQIEVALVDGAQGVFRWVECQFTALARCPASEYNLKRTLHSLPKSLDETYARMLRDVDPNYRGDVQRALTLLCCAKRPLLVEELVQAIAVELGDPPKYNAERQLKSSEDLQQICAGFIDIDVRFADGYGPGMEELNVFSIPDTRYEMVRIAHFSVQEFLRSDRIQTSKDLQDLVNFHGNMQDANDQMAGTCLTFLLEPSILEPMDSTSSPLASMALEHYAARYWIDHFNEYTSSPSTRAQAVRLFHGEGGVFEDWISRWNHDGGSRTRPAPLYYASLLGLRSIVCALINIGLSKRLSVSNDLYSRAGSFFLNEETGYYRTALQAASVQGHLAIAQMLIEAGADISQESGDYGTALQAAAIQGHLDIVQLLIMGGADINQQAGHYGTALQAASTYGHLKIVELLIRKGANITQEGGDCGTALQAASRCGYIEIVQLLLREGANVNQEAGHNRTALRTASAYGHLEVVKMLLKEGANINQESGTRGPALQTASKCGCLDMVQLLIEEGADINQEAGDYGTALQSALIHSYFKVVQLLLREGANINQEAGYYGTALQAASIHSRLEVVHFLIKKGANVNQEAGHYRTALQAASKYGRPEIVQLLLKEGAKFSQEIDVETCI</sequence>
<evidence type="ECO:0000313" key="1">
    <source>
        <dbReference type="EMBL" id="CAG9956385.1"/>
    </source>
</evidence>
<reference evidence="1" key="1">
    <citation type="submission" date="2020-04" db="EMBL/GenBank/DDBJ databases">
        <authorList>
            <person name="Broberg M."/>
        </authorList>
    </citation>
    <scope>NUCLEOTIDE SEQUENCE</scope>
</reference>
<comment type="caution">
    <text evidence="1">The sequence shown here is derived from an EMBL/GenBank/DDBJ whole genome shotgun (WGS) entry which is preliminary data.</text>
</comment>
<proteinExistence type="predicted"/>
<protein>
    <submittedName>
        <fullName evidence="1">Uncharacterized protein</fullName>
    </submittedName>
</protein>